<protein>
    <recommendedName>
        <fullName evidence="2">Extracellular solute-binding protein</fullName>
    </recommendedName>
</protein>
<dbReference type="Gene3D" id="3.40.190.10">
    <property type="entry name" value="Periplasmic binding protein-like II"/>
    <property type="match status" value="1"/>
</dbReference>
<dbReference type="EMBL" id="BARV01008920">
    <property type="protein sequence ID" value="GAI09933.1"/>
    <property type="molecule type" value="Genomic_DNA"/>
</dbReference>
<evidence type="ECO:0000313" key="1">
    <source>
        <dbReference type="EMBL" id="GAI09933.1"/>
    </source>
</evidence>
<name>X1KTB8_9ZZZZ</name>
<accession>X1KTB8</accession>
<dbReference type="SUPFAM" id="SSF53850">
    <property type="entry name" value="Periplasmic binding protein-like II"/>
    <property type="match status" value="1"/>
</dbReference>
<proteinExistence type="predicted"/>
<dbReference type="AlphaFoldDB" id="X1KTB8"/>
<comment type="caution">
    <text evidence="1">The sequence shown here is derived from an EMBL/GenBank/DDBJ whole genome shotgun (WGS) entry which is preliminary data.</text>
</comment>
<evidence type="ECO:0008006" key="2">
    <source>
        <dbReference type="Google" id="ProtNLM"/>
    </source>
</evidence>
<gene>
    <name evidence="1" type="ORF">S06H3_17779</name>
</gene>
<reference evidence="1" key="1">
    <citation type="journal article" date="2014" name="Front. Microbiol.">
        <title>High frequency of phylogenetically diverse reductive dehalogenase-homologous genes in deep subseafloor sedimentary metagenomes.</title>
        <authorList>
            <person name="Kawai M."/>
            <person name="Futagami T."/>
            <person name="Toyoda A."/>
            <person name="Takaki Y."/>
            <person name="Nishi S."/>
            <person name="Hori S."/>
            <person name="Arai W."/>
            <person name="Tsubouchi T."/>
            <person name="Morono Y."/>
            <person name="Uchiyama I."/>
            <person name="Ito T."/>
            <person name="Fujiyama A."/>
            <person name="Inagaki F."/>
            <person name="Takami H."/>
        </authorList>
    </citation>
    <scope>NUCLEOTIDE SEQUENCE</scope>
    <source>
        <strain evidence="1">Expedition CK06-06</strain>
    </source>
</reference>
<sequence>MLGPETSLELVLDPGTGQDLFRTSHFESGVTKVICPEDYLKTYNEAITALFPELRIPGGFEYYDALDLGVQEAITGKKTPKQALDEVAKKWDEITNRLGREEQLVKYRAAMGL</sequence>
<organism evidence="1">
    <name type="scientific">marine sediment metagenome</name>
    <dbReference type="NCBI Taxonomy" id="412755"/>
    <lineage>
        <taxon>unclassified sequences</taxon>
        <taxon>metagenomes</taxon>
        <taxon>ecological metagenomes</taxon>
    </lineage>
</organism>